<dbReference type="AlphaFoldDB" id="A0A9D6DPE3"/>
<gene>
    <name evidence="2" type="ORF">HYT38_02770</name>
</gene>
<dbReference type="Proteomes" id="UP000786662">
    <property type="component" value="Unassembled WGS sequence"/>
</dbReference>
<sequence length="204" mass="23283">MAKIKQTKQQNQPSNELFAGLGLIALIIGSLYLVFDPDRATKTEEASAAEYVYDPSGWYLYQTKENNFFHVKYPNDWVRVYGGGAKDEEYLEVKTPSGGIVFKVVAISNGKYINLDSYVNEVDDVNKSSPNFKILKERKLKVAGRPAIQREEYIIGEKLYSIVTYVFSKNVIAEFYTDFPEAQKISSYYVTLHNTLLNTFGFTY</sequence>
<reference evidence="2" key="1">
    <citation type="submission" date="2020-07" db="EMBL/GenBank/DDBJ databases">
        <title>Huge and variable diversity of episymbiotic CPR bacteria and DPANN archaea in groundwater ecosystems.</title>
        <authorList>
            <person name="He C.Y."/>
            <person name="Keren R."/>
            <person name="Whittaker M."/>
            <person name="Farag I.F."/>
            <person name="Doudna J."/>
            <person name="Cate J.H.D."/>
            <person name="Banfield J.F."/>
        </authorList>
    </citation>
    <scope>NUCLEOTIDE SEQUENCE</scope>
    <source>
        <strain evidence="2">NC_groundwater_191_Ag_S-0.1um_45_8</strain>
    </source>
</reference>
<evidence type="ECO:0000313" key="2">
    <source>
        <dbReference type="EMBL" id="MBI2052568.1"/>
    </source>
</evidence>
<comment type="caution">
    <text evidence="2">The sequence shown here is derived from an EMBL/GenBank/DDBJ whole genome shotgun (WGS) entry which is preliminary data.</text>
</comment>
<keyword evidence="1" id="KW-0472">Membrane</keyword>
<feature type="transmembrane region" description="Helical" evidence="1">
    <location>
        <begin position="17"/>
        <end position="35"/>
    </location>
</feature>
<proteinExistence type="predicted"/>
<accession>A0A9D6DPE3</accession>
<evidence type="ECO:0000313" key="3">
    <source>
        <dbReference type="Proteomes" id="UP000786662"/>
    </source>
</evidence>
<protein>
    <submittedName>
        <fullName evidence="2">Uncharacterized protein</fullName>
    </submittedName>
</protein>
<keyword evidence="1" id="KW-0812">Transmembrane</keyword>
<evidence type="ECO:0000256" key="1">
    <source>
        <dbReference type="SAM" id="Phobius"/>
    </source>
</evidence>
<organism evidence="2 3">
    <name type="scientific">Candidatus Sungiibacteriota bacterium</name>
    <dbReference type="NCBI Taxonomy" id="2750080"/>
    <lineage>
        <taxon>Bacteria</taxon>
        <taxon>Candidatus Sungiibacteriota</taxon>
    </lineage>
</organism>
<keyword evidence="1" id="KW-1133">Transmembrane helix</keyword>
<dbReference type="EMBL" id="JACOYY010000075">
    <property type="protein sequence ID" value="MBI2052568.1"/>
    <property type="molecule type" value="Genomic_DNA"/>
</dbReference>
<name>A0A9D6DPE3_9BACT</name>